<evidence type="ECO:0000313" key="1">
    <source>
        <dbReference type="EMBL" id="KAJ1718795.1"/>
    </source>
</evidence>
<gene>
    <name evidence="1" type="ORF">LPJ61_006469</name>
</gene>
<evidence type="ECO:0008006" key="3">
    <source>
        <dbReference type="Google" id="ProtNLM"/>
    </source>
</evidence>
<feature type="non-terminal residue" evidence="1">
    <location>
        <position position="62"/>
    </location>
</feature>
<reference evidence="1" key="1">
    <citation type="submission" date="2022-07" db="EMBL/GenBank/DDBJ databases">
        <title>Phylogenomic reconstructions and comparative analyses of Kickxellomycotina fungi.</title>
        <authorList>
            <person name="Reynolds N.K."/>
            <person name="Stajich J.E."/>
            <person name="Barry K."/>
            <person name="Grigoriev I.V."/>
            <person name="Crous P."/>
            <person name="Smith M.E."/>
        </authorList>
    </citation>
    <scope>NUCLEOTIDE SEQUENCE</scope>
    <source>
        <strain evidence="1">BCRC 34381</strain>
    </source>
</reference>
<dbReference type="AlphaFoldDB" id="A0A9W8CM66"/>
<protein>
    <recommendedName>
        <fullName evidence="3">Cytochrome P450</fullName>
    </recommendedName>
</protein>
<dbReference type="EMBL" id="JANBOI010003201">
    <property type="protein sequence ID" value="KAJ1718795.1"/>
    <property type="molecule type" value="Genomic_DNA"/>
</dbReference>
<organism evidence="1 2">
    <name type="scientific">Coemansia biformis</name>
    <dbReference type="NCBI Taxonomy" id="1286918"/>
    <lineage>
        <taxon>Eukaryota</taxon>
        <taxon>Fungi</taxon>
        <taxon>Fungi incertae sedis</taxon>
        <taxon>Zoopagomycota</taxon>
        <taxon>Kickxellomycotina</taxon>
        <taxon>Kickxellomycetes</taxon>
        <taxon>Kickxellales</taxon>
        <taxon>Kickxellaceae</taxon>
        <taxon>Coemansia</taxon>
    </lineage>
</organism>
<evidence type="ECO:0000313" key="2">
    <source>
        <dbReference type="Proteomes" id="UP001143981"/>
    </source>
</evidence>
<dbReference type="Proteomes" id="UP001143981">
    <property type="component" value="Unassembled WGS sequence"/>
</dbReference>
<proteinExistence type="predicted"/>
<comment type="caution">
    <text evidence="1">The sequence shown here is derived from an EMBL/GenBank/DDBJ whole genome shotgun (WGS) entry which is preliminary data.</text>
</comment>
<sequence length="62" mass="7028">LAMFEMLPVLANLLRNYDFALPPDAKFHSANTDSRGCPIAMPREHRFTCVGPKHPDRDCLVM</sequence>
<keyword evidence="2" id="KW-1185">Reference proteome</keyword>
<accession>A0A9W8CM66</accession>
<feature type="non-terminal residue" evidence="1">
    <location>
        <position position="1"/>
    </location>
</feature>
<dbReference type="OrthoDB" id="3934656at2759"/>
<name>A0A9W8CM66_9FUNG</name>